<name>A0ABT0P071_9ACTN</name>
<gene>
    <name evidence="1" type="ORF">M4438_23285</name>
</gene>
<evidence type="ECO:0000313" key="1">
    <source>
        <dbReference type="EMBL" id="MCL3996397.1"/>
    </source>
</evidence>
<accession>A0ABT0P071</accession>
<proteinExistence type="predicted"/>
<organism evidence="1 2">
    <name type="scientific">Streptomyces lavenduligriseus</name>
    <dbReference type="NCBI Taxonomy" id="67315"/>
    <lineage>
        <taxon>Bacteria</taxon>
        <taxon>Bacillati</taxon>
        <taxon>Actinomycetota</taxon>
        <taxon>Actinomycetes</taxon>
        <taxon>Kitasatosporales</taxon>
        <taxon>Streptomycetaceae</taxon>
        <taxon>Streptomyces</taxon>
    </lineage>
</organism>
<dbReference type="Proteomes" id="UP001202052">
    <property type="component" value="Unassembled WGS sequence"/>
</dbReference>
<comment type="caution">
    <text evidence="1">The sequence shown here is derived from an EMBL/GenBank/DDBJ whole genome shotgun (WGS) entry which is preliminary data.</text>
</comment>
<reference evidence="1 2" key="1">
    <citation type="submission" date="2022-05" db="EMBL/GenBank/DDBJ databases">
        <title>Genome Resource of Streptomyces lavenduligriseus GA1-1, a Strain with Broad-Spectrum Antifungal Activity against Phytopathogenic Fungi.</title>
        <authorList>
            <person name="Qi D."/>
        </authorList>
    </citation>
    <scope>NUCLEOTIDE SEQUENCE [LARGE SCALE GENOMIC DNA]</scope>
    <source>
        <strain evidence="1 2">GA1-1</strain>
    </source>
</reference>
<dbReference type="EMBL" id="JAMCCK010000035">
    <property type="protein sequence ID" value="MCL3996397.1"/>
    <property type="molecule type" value="Genomic_DNA"/>
</dbReference>
<protein>
    <recommendedName>
        <fullName evidence="3">XRE family transcriptional regulator</fullName>
    </recommendedName>
</protein>
<evidence type="ECO:0000313" key="2">
    <source>
        <dbReference type="Proteomes" id="UP001202052"/>
    </source>
</evidence>
<keyword evidence="2" id="KW-1185">Reference proteome</keyword>
<sequence length="159" mass="17654">MEEARPQRTVFAVEVQRGGADDWCTQAVTPTWFYGYHAADAAVQAFDRYMAHHRQTVAALVAPDAPGLRILVRVQGTGGRPAVFTLHSVLEHKVRRDAGRRREALGRLEEATEALQSSLRDAAVGGVRQSDLARISGWSRETLRKLNRGERPEEAGRQP</sequence>
<evidence type="ECO:0008006" key="3">
    <source>
        <dbReference type="Google" id="ProtNLM"/>
    </source>
</evidence>
<dbReference type="RefSeq" id="WP_249491496.1">
    <property type="nucleotide sequence ID" value="NZ_JAMCCK010000035.1"/>
</dbReference>